<name>A0AAD7ZZM6_DIPPU</name>
<dbReference type="EMBL" id="JASPKZ010004589">
    <property type="protein sequence ID" value="KAJ9589880.1"/>
    <property type="molecule type" value="Genomic_DNA"/>
</dbReference>
<evidence type="ECO:0000313" key="5">
    <source>
        <dbReference type="Proteomes" id="UP001233999"/>
    </source>
</evidence>
<keyword evidence="5" id="KW-1185">Reference proteome</keyword>
<dbReference type="InterPro" id="IPR019496">
    <property type="entry name" value="NUFIP1_cons_dom"/>
</dbReference>
<dbReference type="InterPro" id="IPR013087">
    <property type="entry name" value="Znf_C2H2_type"/>
</dbReference>
<dbReference type="GO" id="GO:0005634">
    <property type="term" value="C:nucleus"/>
    <property type="evidence" value="ECO:0007669"/>
    <property type="project" value="TreeGrafter"/>
</dbReference>
<dbReference type="GO" id="GO:0003723">
    <property type="term" value="F:RNA binding"/>
    <property type="evidence" value="ECO:0007669"/>
    <property type="project" value="InterPro"/>
</dbReference>
<keyword evidence="1" id="KW-0863">Zinc-finger</keyword>
<comment type="caution">
    <text evidence="4">The sequence shown here is derived from an EMBL/GenBank/DDBJ whole genome shotgun (WGS) entry which is preliminary data.</text>
</comment>
<reference evidence="4" key="2">
    <citation type="submission" date="2023-05" db="EMBL/GenBank/DDBJ databases">
        <authorList>
            <person name="Fouks B."/>
        </authorList>
    </citation>
    <scope>NUCLEOTIDE SEQUENCE</scope>
    <source>
        <strain evidence="4">Stay&amp;Tobe</strain>
        <tissue evidence="4">Testes</tissue>
    </source>
</reference>
<keyword evidence="1" id="KW-0862">Zinc</keyword>
<feature type="compositionally biased region" description="Basic and acidic residues" evidence="2">
    <location>
        <begin position="244"/>
        <end position="258"/>
    </location>
</feature>
<keyword evidence="1" id="KW-0479">Metal-binding</keyword>
<proteinExistence type="predicted"/>
<evidence type="ECO:0000259" key="3">
    <source>
        <dbReference type="PROSITE" id="PS50157"/>
    </source>
</evidence>
<organism evidence="4 5">
    <name type="scientific">Diploptera punctata</name>
    <name type="common">Pacific beetle cockroach</name>
    <dbReference type="NCBI Taxonomy" id="6984"/>
    <lineage>
        <taxon>Eukaryota</taxon>
        <taxon>Metazoa</taxon>
        <taxon>Ecdysozoa</taxon>
        <taxon>Arthropoda</taxon>
        <taxon>Hexapoda</taxon>
        <taxon>Insecta</taxon>
        <taxon>Pterygota</taxon>
        <taxon>Neoptera</taxon>
        <taxon>Polyneoptera</taxon>
        <taxon>Dictyoptera</taxon>
        <taxon>Blattodea</taxon>
        <taxon>Blaberoidea</taxon>
        <taxon>Blaberidae</taxon>
        <taxon>Diplopterinae</taxon>
        <taxon>Diploptera</taxon>
    </lineage>
</organism>
<protein>
    <recommendedName>
        <fullName evidence="3">C2H2-type domain-containing protein</fullName>
    </recommendedName>
</protein>
<dbReference type="PROSITE" id="PS50157">
    <property type="entry name" value="ZINC_FINGER_C2H2_2"/>
    <property type="match status" value="1"/>
</dbReference>
<dbReference type="PROSITE" id="PS00028">
    <property type="entry name" value="ZINC_FINGER_C2H2_1"/>
    <property type="match status" value="1"/>
</dbReference>
<dbReference type="GO" id="GO:0000492">
    <property type="term" value="P:box C/D snoRNP assembly"/>
    <property type="evidence" value="ECO:0007669"/>
    <property type="project" value="TreeGrafter"/>
</dbReference>
<feature type="compositionally biased region" description="Basic residues" evidence="2">
    <location>
        <begin position="476"/>
        <end position="487"/>
    </location>
</feature>
<feature type="compositionally biased region" description="Pro residues" evidence="2">
    <location>
        <begin position="32"/>
        <end position="51"/>
    </location>
</feature>
<sequence>MPPFMPPPPGPRSFPPGIPRPPMPMLRGRPGLRPPPPPGLRPPLGVVPPMRPMGRIARGGKRIGMMPNKGKAKTKKATNPGELQENELNKPWITDAMKNEIMKKHKLYQKAKKSNAENDWKEFKDQKTRVAIMIREAKIEYIGSHPEEGNDHYCETCDREFNNASKLAEHIEEHSVCGLDGCRFVAHPKVIENHVKMQHETGLYKKIGNIYTPEDIANWIAERKRLYPTKENIVKRNAELAERMQRGERLSENKDRFGKQKHNKGRKDTGFQRRGKGRGGFRNFCRREFNPSIEAKKNFQIEDTDVNMNGNLPRFPAAYQFQTVFRVDETSDGDNIEEVKLEFSDAEWEVTNEAEVKTAPEIKLPVACKALTSLMFSYASDVSDSQDESEVTVPAIKPFLPVRSTEVTETNGCKDSDKNICTTEHLTKKGENIPEVEDSDDGPDEAPVLHNNTDEINPVVNEQETNTDNQSVTNNHSRKRRRHHKSNGKATKIPKQTEDSKPDILEPIRVKNVRKTPVRKLTLLEKLLSSEIRHERNVILQCVRYTVQNKFFAKENVDNDKKKTNILLQCIRHLADQNFNLDHSNFENTINEKIQTEPSEKYTET</sequence>
<accession>A0AAD7ZZM6</accession>
<evidence type="ECO:0000256" key="2">
    <source>
        <dbReference type="SAM" id="MobiDB-lite"/>
    </source>
</evidence>
<evidence type="ECO:0000313" key="4">
    <source>
        <dbReference type="EMBL" id="KAJ9589880.1"/>
    </source>
</evidence>
<dbReference type="PANTHER" id="PTHR13309:SF0">
    <property type="entry name" value="FMR1-INTERACTING PROTEIN NUFIP1"/>
    <property type="match status" value="1"/>
</dbReference>
<dbReference type="Proteomes" id="UP001233999">
    <property type="component" value="Unassembled WGS sequence"/>
</dbReference>
<dbReference type="PANTHER" id="PTHR13309">
    <property type="entry name" value="NUCLEAR FRAGILE X MENTAL RETARDATION PROTEIN INTERACTING PROTEIN 1"/>
    <property type="match status" value="1"/>
</dbReference>
<dbReference type="GO" id="GO:0008270">
    <property type="term" value="F:zinc ion binding"/>
    <property type="evidence" value="ECO:0007669"/>
    <property type="project" value="UniProtKB-KW"/>
</dbReference>
<feature type="region of interest" description="Disordered" evidence="2">
    <location>
        <begin position="244"/>
        <end position="278"/>
    </location>
</feature>
<feature type="compositionally biased region" description="Acidic residues" evidence="2">
    <location>
        <begin position="434"/>
        <end position="444"/>
    </location>
</feature>
<gene>
    <name evidence="4" type="ORF">L9F63_016998</name>
</gene>
<dbReference type="Pfam" id="PF10453">
    <property type="entry name" value="NUFIP1"/>
    <property type="match status" value="1"/>
</dbReference>
<feature type="region of interest" description="Disordered" evidence="2">
    <location>
        <begin position="428"/>
        <end position="502"/>
    </location>
</feature>
<dbReference type="AlphaFoldDB" id="A0AAD7ZZM6"/>
<dbReference type="SMART" id="SM00355">
    <property type="entry name" value="ZnF_C2H2"/>
    <property type="match status" value="2"/>
</dbReference>
<feature type="compositionally biased region" description="Pro residues" evidence="2">
    <location>
        <begin position="1"/>
        <end position="24"/>
    </location>
</feature>
<feature type="compositionally biased region" description="Polar residues" evidence="2">
    <location>
        <begin position="450"/>
        <end position="473"/>
    </location>
</feature>
<feature type="region of interest" description="Disordered" evidence="2">
    <location>
        <begin position="1"/>
        <end position="78"/>
    </location>
</feature>
<dbReference type="InterPro" id="IPR039136">
    <property type="entry name" value="NUFIP1-like"/>
</dbReference>
<feature type="domain" description="C2H2-type" evidence="3">
    <location>
        <begin position="152"/>
        <end position="175"/>
    </location>
</feature>
<reference evidence="4" key="1">
    <citation type="journal article" date="2023" name="IScience">
        <title>Live-bearing cockroach genome reveals convergent evolutionary mechanisms linked to viviparity in insects and beyond.</title>
        <authorList>
            <person name="Fouks B."/>
            <person name="Harrison M.C."/>
            <person name="Mikhailova A.A."/>
            <person name="Marchal E."/>
            <person name="English S."/>
            <person name="Carruthers M."/>
            <person name="Jennings E.C."/>
            <person name="Chiamaka E.L."/>
            <person name="Frigard R.A."/>
            <person name="Pippel M."/>
            <person name="Attardo G.M."/>
            <person name="Benoit J.B."/>
            <person name="Bornberg-Bauer E."/>
            <person name="Tobe S.S."/>
        </authorList>
    </citation>
    <scope>NUCLEOTIDE SEQUENCE</scope>
    <source>
        <strain evidence="4">Stay&amp;Tobe</strain>
    </source>
</reference>
<evidence type="ECO:0000256" key="1">
    <source>
        <dbReference type="PROSITE-ProRule" id="PRU00042"/>
    </source>
</evidence>